<proteinExistence type="inferred from homology"/>
<dbReference type="SUPFAM" id="SSF52540">
    <property type="entry name" value="P-loop containing nucleoside triphosphate hydrolases"/>
    <property type="match status" value="1"/>
</dbReference>
<accession>A0A3M7QXE4</accession>
<comment type="caution">
    <text evidence="14">The sequence shown here is derived from an EMBL/GenBank/DDBJ whole genome shotgun (WGS) entry which is preliminary data.</text>
</comment>
<keyword evidence="4 14" id="KW-0378">Hydrolase</keyword>
<gene>
    <name evidence="14" type="ORF">BpHYR1_018225</name>
</gene>
<sequence length="498" mass="58004">MSISYFLNNPRPLKIVELDENHKFILNETNLKSILFHRKARNKPVCVISIAGAFRKGKSFLLNFFIRFFRNGGRDGWLLNEHDLLKGFHWRGGSDRDTTGIFMWSEPFVLRTVLNEEVAILLMDTQGSFDSSSTIKDCASLFALSLMTSSMQIYNLSQNVQEDDLQNLHLFSDYGRLALESTSKTAFQSLIFLIRDWSYDYEHEYGFGGGEEFLTKRFNCNIDNNEIKETRNFIKKCFKDITCFLMPHPGLKASTNPYFDGKLVDIDPLFRVQVVNFVEGLFQEKMFQIKEINGGKVTATELFEYFKIYCLAFQDNRMPNPNSLLKATAEANNLAAKAMAKEFYNKQMESVIFKDRSFVNPEHIEKIHMDTKLKSIKFFESIKKMGGPETSRIYLKELIFELDELLAKYYAHNQMKKSTESLRTPFTLLALVFINYISAGFFNFIWMGFISFMFRIGFYVSLFGMIFWSYSKYTQQNSDALLLIDRICSFVWDNVNLF</sequence>
<keyword evidence="7 12" id="KW-1133">Transmembrane helix</keyword>
<keyword evidence="6" id="KW-0460">Magnesium</keyword>
<comment type="subcellular location">
    <subcellularLocation>
        <location evidence="1">Endoplasmic reticulum membrane</location>
        <topology evidence="1">Multi-pass membrane protein</topology>
    </subcellularLocation>
</comment>
<keyword evidence="3" id="KW-0547">Nucleotide-binding</keyword>
<evidence type="ECO:0000259" key="13">
    <source>
        <dbReference type="PROSITE" id="PS51715"/>
    </source>
</evidence>
<evidence type="ECO:0000256" key="8">
    <source>
        <dbReference type="ARBA" id="ARBA00023134"/>
    </source>
</evidence>
<keyword evidence="8" id="KW-0342">GTP-binding</keyword>
<dbReference type="GO" id="GO:0005789">
    <property type="term" value="C:endoplasmic reticulum membrane"/>
    <property type="evidence" value="ECO:0007669"/>
    <property type="project" value="UniProtKB-SubCell"/>
</dbReference>
<evidence type="ECO:0000256" key="7">
    <source>
        <dbReference type="ARBA" id="ARBA00022989"/>
    </source>
</evidence>
<comment type="catalytic activity">
    <reaction evidence="10">
        <text>GTP + H2O = GDP + phosphate + H(+)</text>
        <dbReference type="Rhea" id="RHEA:19669"/>
        <dbReference type="ChEBI" id="CHEBI:15377"/>
        <dbReference type="ChEBI" id="CHEBI:15378"/>
        <dbReference type="ChEBI" id="CHEBI:37565"/>
        <dbReference type="ChEBI" id="CHEBI:43474"/>
        <dbReference type="ChEBI" id="CHEBI:58189"/>
    </reaction>
    <physiologicalReaction direction="left-to-right" evidence="10">
        <dbReference type="Rhea" id="RHEA:19670"/>
    </physiologicalReaction>
</comment>
<dbReference type="InterPro" id="IPR027417">
    <property type="entry name" value="P-loop_NTPase"/>
</dbReference>
<dbReference type="GO" id="GO:0005525">
    <property type="term" value="F:GTP binding"/>
    <property type="evidence" value="ECO:0007669"/>
    <property type="project" value="UniProtKB-KW"/>
</dbReference>
<feature type="transmembrane region" description="Helical" evidence="12">
    <location>
        <begin position="426"/>
        <end position="446"/>
    </location>
</feature>
<evidence type="ECO:0000313" key="15">
    <source>
        <dbReference type="Proteomes" id="UP000276133"/>
    </source>
</evidence>
<feature type="domain" description="GB1/RHD3-type G" evidence="13">
    <location>
        <begin position="42"/>
        <end position="286"/>
    </location>
</feature>
<feature type="transmembrane region" description="Helical" evidence="12">
    <location>
        <begin position="452"/>
        <end position="470"/>
    </location>
</feature>
<evidence type="ECO:0000256" key="4">
    <source>
        <dbReference type="ARBA" id="ARBA00022801"/>
    </source>
</evidence>
<keyword evidence="15" id="KW-1185">Reference proteome</keyword>
<keyword evidence="5" id="KW-0256">Endoplasmic reticulum</keyword>
<dbReference type="Pfam" id="PF02263">
    <property type="entry name" value="GBP"/>
    <property type="match status" value="1"/>
</dbReference>
<organism evidence="14 15">
    <name type="scientific">Brachionus plicatilis</name>
    <name type="common">Marine rotifer</name>
    <name type="synonym">Brachionus muelleri</name>
    <dbReference type="NCBI Taxonomy" id="10195"/>
    <lineage>
        <taxon>Eukaryota</taxon>
        <taxon>Metazoa</taxon>
        <taxon>Spiralia</taxon>
        <taxon>Gnathifera</taxon>
        <taxon>Rotifera</taxon>
        <taxon>Eurotatoria</taxon>
        <taxon>Monogononta</taxon>
        <taxon>Pseudotrocha</taxon>
        <taxon>Ploima</taxon>
        <taxon>Brachionidae</taxon>
        <taxon>Brachionus</taxon>
    </lineage>
</organism>
<reference evidence="14 15" key="1">
    <citation type="journal article" date="2018" name="Sci. Rep.">
        <title>Genomic signatures of local adaptation to the degree of environmental predictability in rotifers.</title>
        <authorList>
            <person name="Franch-Gras L."/>
            <person name="Hahn C."/>
            <person name="Garcia-Roger E.M."/>
            <person name="Carmona M.J."/>
            <person name="Serra M."/>
            <person name="Gomez A."/>
        </authorList>
    </citation>
    <scope>NUCLEOTIDE SEQUENCE [LARGE SCALE GENOMIC DNA]</scope>
    <source>
        <strain evidence="14">HYR1</strain>
    </source>
</reference>
<comment type="similarity">
    <text evidence="11">Belongs to the TRAFAC class dynamin-like GTPase superfamily. GB1/RHD3 GTPase family.</text>
</comment>
<dbReference type="InterPro" id="IPR036543">
    <property type="entry name" value="Guanylate-bd_C_sf"/>
</dbReference>
<dbReference type="STRING" id="10195.A0A3M7QXE4"/>
<evidence type="ECO:0000256" key="3">
    <source>
        <dbReference type="ARBA" id="ARBA00022741"/>
    </source>
</evidence>
<evidence type="ECO:0000256" key="10">
    <source>
        <dbReference type="ARBA" id="ARBA00049117"/>
    </source>
</evidence>
<evidence type="ECO:0000256" key="11">
    <source>
        <dbReference type="PROSITE-ProRule" id="PRU01052"/>
    </source>
</evidence>
<evidence type="ECO:0000256" key="5">
    <source>
        <dbReference type="ARBA" id="ARBA00022824"/>
    </source>
</evidence>
<keyword evidence="9 12" id="KW-0472">Membrane</keyword>
<dbReference type="Gene3D" id="1.20.58.420">
    <property type="entry name" value="AHSP"/>
    <property type="match status" value="1"/>
</dbReference>
<evidence type="ECO:0000256" key="6">
    <source>
        <dbReference type="ARBA" id="ARBA00022842"/>
    </source>
</evidence>
<name>A0A3M7QXE4_BRAPC</name>
<dbReference type="OrthoDB" id="7788754at2759"/>
<dbReference type="CDD" id="cd01851">
    <property type="entry name" value="GBP"/>
    <property type="match status" value="1"/>
</dbReference>
<dbReference type="SUPFAM" id="SSF48340">
    <property type="entry name" value="Interferon-induced guanylate-binding protein 1 (GBP1), C-terminal domain"/>
    <property type="match status" value="1"/>
</dbReference>
<dbReference type="PROSITE" id="PS51715">
    <property type="entry name" value="G_GB1_RHD3"/>
    <property type="match status" value="1"/>
</dbReference>
<evidence type="ECO:0000313" key="14">
    <source>
        <dbReference type="EMBL" id="RNA15615.1"/>
    </source>
</evidence>
<protein>
    <submittedName>
        <fullName evidence="14">Atlastin-2 isoform X1</fullName>
        <ecNumber evidence="14">3.6.1.15</ecNumber>
    </submittedName>
</protein>
<dbReference type="AlphaFoldDB" id="A0A3M7QXE4"/>
<dbReference type="InterPro" id="IPR030386">
    <property type="entry name" value="G_GB1_RHD3_dom"/>
</dbReference>
<dbReference type="Proteomes" id="UP000276133">
    <property type="component" value="Unassembled WGS sequence"/>
</dbReference>
<dbReference type="PANTHER" id="PTHR10751">
    <property type="entry name" value="GUANYLATE BINDING PROTEIN"/>
    <property type="match status" value="1"/>
</dbReference>
<evidence type="ECO:0000256" key="9">
    <source>
        <dbReference type="ARBA" id="ARBA00023136"/>
    </source>
</evidence>
<dbReference type="InterPro" id="IPR015894">
    <property type="entry name" value="Guanylate-bd_N"/>
</dbReference>
<dbReference type="Gene3D" id="3.40.50.300">
    <property type="entry name" value="P-loop containing nucleotide triphosphate hydrolases"/>
    <property type="match status" value="1"/>
</dbReference>
<evidence type="ECO:0000256" key="1">
    <source>
        <dbReference type="ARBA" id="ARBA00004477"/>
    </source>
</evidence>
<keyword evidence="2 12" id="KW-0812">Transmembrane</keyword>
<dbReference type="GO" id="GO:0003924">
    <property type="term" value="F:GTPase activity"/>
    <property type="evidence" value="ECO:0007669"/>
    <property type="project" value="InterPro"/>
</dbReference>
<dbReference type="EMBL" id="REGN01004917">
    <property type="protein sequence ID" value="RNA15615.1"/>
    <property type="molecule type" value="Genomic_DNA"/>
</dbReference>
<evidence type="ECO:0000256" key="2">
    <source>
        <dbReference type="ARBA" id="ARBA00022692"/>
    </source>
</evidence>
<dbReference type="FunFam" id="1.20.58.420:FF:000001">
    <property type="entry name" value="Atlastin-1 isoform 1"/>
    <property type="match status" value="1"/>
</dbReference>
<dbReference type="EC" id="3.6.1.15" evidence="14"/>
<evidence type="ECO:0000256" key="12">
    <source>
        <dbReference type="SAM" id="Phobius"/>
    </source>
</evidence>